<keyword evidence="2" id="KW-1185">Reference proteome</keyword>
<dbReference type="AlphaFoldDB" id="A0A8S1NKU3"/>
<dbReference type="Proteomes" id="UP000688137">
    <property type="component" value="Unassembled WGS sequence"/>
</dbReference>
<sequence length="92" mass="10967">MRLSWFTSCEKKRDQVQQKCTSIISQYKSQQNLGLQNSIQIKFNTKQQENQKEVSTICQKMLKLFFSRNRFLGNPNGEKFEKLVLYIDQLKN</sequence>
<gene>
    <name evidence="1" type="ORF">PPRIM_AZ9-3.1.T0910119</name>
</gene>
<evidence type="ECO:0000313" key="1">
    <source>
        <dbReference type="EMBL" id="CAD8092770.1"/>
    </source>
</evidence>
<dbReference type="EMBL" id="CAJJDM010000094">
    <property type="protein sequence ID" value="CAD8092770.1"/>
    <property type="molecule type" value="Genomic_DNA"/>
</dbReference>
<reference evidence="1" key="1">
    <citation type="submission" date="2021-01" db="EMBL/GenBank/DDBJ databases">
        <authorList>
            <consortium name="Genoscope - CEA"/>
            <person name="William W."/>
        </authorList>
    </citation>
    <scope>NUCLEOTIDE SEQUENCE</scope>
</reference>
<organism evidence="1 2">
    <name type="scientific">Paramecium primaurelia</name>
    <dbReference type="NCBI Taxonomy" id="5886"/>
    <lineage>
        <taxon>Eukaryota</taxon>
        <taxon>Sar</taxon>
        <taxon>Alveolata</taxon>
        <taxon>Ciliophora</taxon>
        <taxon>Intramacronucleata</taxon>
        <taxon>Oligohymenophorea</taxon>
        <taxon>Peniculida</taxon>
        <taxon>Parameciidae</taxon>
        <taxon>Paramecium</taxon>
    </lineage>
</organism>
<name>A0A8S1NKU3_PARPR</name>
<comment type="caution">
    <text evidence="1">The sequence shown here is derived from an EMBL/GenBank/DDBJ whole genome shotgun (WGS) entry which is preliminary data.</text>
</comment>
<evidence type="ECO:0000313" key="2">
    <source>
        <dbReference type="Proteomes" id="UP000688137"/>
    </source>
</evidence>
<proteinExistence type="predicted"/>
<protein>
    <submittedName>
        <fullName evidence="1">Uncharacterized protein</fullName>
    </submittedName>
</protein>
<accession>A0A8S1NKU3</accession>